<dbReference type="EC" id="2.1.2.1" evidence="5 11"/>
<dbReference type="CDD" id="cd00378">
    <property type="entry name" value="SHMT"/>
    <property type="match status" value="1"/>
</dbReference>
<dbReference type="HAMAP" id="MF_00051">
    <property type="entry name" value="SHMT"/>
    <property type="match status" value="1"/>
</dbReference>
<keyword evidence="7 11" id="KW-0554">One-carbon metabolism</keyword>
<accession>A0A9P0CFD9</accession>
<sequence>MNMISRVTFKFCHLLQCAKVQKVLFSQLPRAISTNMDISKTLNANVWDTDPELWDLVKKEKRRQVTGLEMIASENFTTLPVLQCLSSCLHNKYSEGLPGQRYYGGNEFIDEIEILAQKRSLEAFKVDPEKWGVNVQPYSGSPANFAVYTGIVEPHGRIMGLDLPDGGHLTHGFFTPTKKISATSIFFESMPYKVNPETGLIDYDKLLETARLFKPKVIVAGVSCYSRALDYKKFREICDEVGAYLFSDMAHISGLVAAGVTPSPFEYSDVVSTTTHKSLRGPRAGVIFFRKGVRSVNAKGEKIMYDLENKINQAVFPGLQGGPHNNAIAAIATTMKQAQTPEFVEYAKQIVANAKRLSDGLQQKGYKVVTGGTELHLLLVDLKSVGLSGAKGEYILEEINIACNKNTVPGDKSALNPSGIRLGTPALTTRNLKESDIDVVVDFIDRALKLAKEVSKISGPKLVDFKKTIHENSDVAKKVATLRDEVSKYSEKFPLPGYPDY</sequence>
<dbReference type="InterPro" id="IPR015421">
    <property type="entry name" value="PyrdxlP-dep_Trfase_major"/>
</dbReference>
<dbReference type="InterPro" id="IPR019798">
    <property type="entry name" value="Ser_HO-MeTrfase_PLP_BS"/>
</dbReference>
<gene>
    <name evidence="13" type="ORF">PSYICH_LOCUS1901</name>
</gene>
<dbReference type="PANTHER" id="PTHR11680:SF59">
    <property type="entry name" value="SERINE HYDROXYMETHYLTRANSFERASE, CYTOSOLIC"/>
    <property type="match status" value="1"/>
</dbReference>
<organism evidence="13 14">
    <name type="scientific">Psylliodes chrysocephalus</name>
    <dbReference type="NCBI Taxonomy" id="3402493"/>
    <lineage>
        <taxon>Eukaryota</taxon>
        <taxon>Metazoa</taxon>
        <taxon>Ecdysozoa</taxon>
        <taxon>Arthropoda</taxon>
        <taxon>Hexapoda</taxon>
        <taxon>Insecta</taxon>
        <taxon>Pterygota</taxon>
        <taxon>Neoptera</taxon>
        <taxon>Endopterygota</taxon>
        <taxon>Coleoptera</taxon>
        <taxon>Polyphaga</taxon>
        <taxon>Cucujiformia</taxon>
        <taxon>Chrysomeloidea</taxon>
        <taxon>Chrysomelidae</taxon>
        <taxon>Galerucinae</taxon>
        <taxon>Alticini</taxon>
        <taxon>Psylliodes</taxon>
    </lineage>
</organism>
<dbReference type="GO" id="GO:0035999">
    <property type="term" value="P:tetrahydrofolate interconversion"/>
    <property type="evidence" value="ECO:0007669"/>
    <property type="project" value="InterPro"/>
</dbReference>
<dbReference type="GO" id="GO:0019264">
    <property type="term" value="P:glycine biosynthetic process from serine"/>
    <property type="evidence" value="ECO:0007669"/>
    <property type="project" value="InterPro"/>
</dbReference>
<dbReference type="InterPro" id="IPR049943">
    <property type="entry name" value="Ser_HO-MeTrfase-like"/>
</dbReference>
<dbReference type="EMBL" id="OV651822">
    <property type="protein sequence ID" value="CAH1100276.1"/>
    <property type="molecule type" value="Genomic_DNA"/>
</dbReference>
<feature type="domain" description="Serine hydroxymethyltransferase-like" evidence="12">
    <location>
        <begin position="48"/>
        <end position="444"/>
    </location>
</feature>
<dbReference type="Proteomes" id="UP001153636">
    <property type="component" value="Chromosome 10"/>
</dbReference>
<dbReference type="InterPro" id="IPR015422">
    <property type="entry name" value="PyrdxlP-dep_Trfase_small"/>
</dbReference>
<proteinExistence type="inferred from homology"/>
<protein>
    <recommendedName>
        <fullName evidence="6 11">Serine hydroxymethyltransferase</fullName>
        <ecNumber evidence="5 11">2.1.2.1</ecNumber>
    </recommendedName>
</protein>
<evidence type="ECO:0000313" key="13">
    <source>
        <dbReference type="EMBL" id="CAH1100276.1"/>
    </source>
</evidence>
<dbReference type="Pfam" id="PF00464">
    <property type="entry name" value="SHMT"/>
    <property type="match status" value="1"/>
</dbReference>
<comment type="cofactor">
    <cofactor evidence="1 10 11">
        <name>pyridoxal 5'-phosphate</name>
        <dbReference type="ChEBI" id="CHEBI:597326"/>
    </cofactor>
</comment>
<evidence type="ECO:0000259" key="12">
    <source>
        <dbReference type="Pfam" id="PF00464"/>
    </source>
</evidence>
<dbReference type="GO" id="GO:0004372">
    <property type="term" value="F:glycine hydroxymethyltransferase activity"/>
    <property type="evidence" value="ECO:0007669"/>
    <property type="project" value="UniProtKB-EC"/>
</dbReference>
<name>A0A9P0CFD9_9CUCU</name>
<dbReference type="PANTHER" id="PTHR11680">
    <property type="entry name" value="SERINE HYDROXYMETHYLTRANSFERASE"/>
    <property type="match status" value="1"/>
</dbReference>
<dbReference type="Gene3D" id="3.40.640.10">
    <property type="entry name" value="Type I PLP-dependent aspartate aminotransferase-like (Major domain)"/>
    <property type="match status" value="1"/>
</dbReference>
<evidence type="ECO:0000256" key="4">
    <source>
        <dbReference type="ARBA" id="ARBA00006376"/>
    </source>
</evidence>
<evidence type="ECO:0000256" key="5">
    <source>
        <dbReference type="ARBA" id="ARBA00012256"/>
    </source>
</evidence>
<comment type="function">
    <text evidence="2 11">Interconversion of serine and glycine.</text>
</comment>
<evidence type="ECO:0000256" key="7">
    <source>
        <dbReference type="ARBA" id="ARBA00022563"/>
    </source>
</evidence>
<feature type="modified residue" description="N6-(pyridoxal phosphate)lysine" evidence="10">
    <location>
        <position position="277"/>
    </location>
</feature>
<dbReference type="GO" id="GO:0005634">
    <property type="term" value="C:nucleus"/>
    <property type="evidence" value="ECO:0007669"/>
    <property type="project" value="TreeGrafter"/>
</dbReference>
<evidence type="ECO:0000256" key="11">
    <source>
        <dbReference type="RuleBase" id="RU000585"/>
    </source>
</evidence>
<dbReference type="OrthoDB" id="10265628at2759"/>
<dbReference type="Gene3D" id="3.90.1150.10">
    <property type="entry name" value="Aspartate Aminotransferase, domain 1"/>
    <property type="match status" value="1"/>
</dbReference>
<dbReference type="AlphaFoldDB" id="A0A9P0CFD9"/>
<reference evidence="13" key="1">
    <citation type="submission" date="2022-01" db="EMBL/GenBank/DDBJ databases">
        <authorList>
            <person name="King R."/>
        </authorList>
    </citation>
    <scope>NUCLEOTIDE SEQUENCE</scope>
</reference>
<dbReference type="GO" id="GO:0030170">
    <property type="term" value="F:pyridoxal phosphate binding"/>
    <property type="evidence" value="ECO:0007669"/>
    <property type="project" value="InterPro"/>
</dbReference>
<evidence type="ECO:0000256" key="3">
    <source>
        <dbReference type="ARBA" id="ARBA00004777"/>
    </source>
</evidence>
<dbReference type="InterPro" id="IPR015424">
    <property type="entry name" value="PyrdxlP-dep_Trfase"/>
</dbReference>
<evidence type="ECO:0000256" key="1">
    <source>
        <dbReference type="ARBA" id="ARBA00001933"/>
    </source>
</evidence>
<dbReference type="FunFam" id="3.40.640.10:FF:000097">
    <property type="entry name" value="Serine hydroxymethyltransferase"/>
    <property type="match status" value="1"/>
</dbReference>
<evidence type="ECO:0000313" key="14">
    <source>
        <dbReference type="Proteomes" id="UP001153636"/>
    </source>
</evidence>
<comment type="pathway">
    <text evidence="3 11">One-carbon metabolism; tetrahydrofolate interconversion.</text>
</comment>
<comment type="similarity">
    <text evidence="4 11">Belongs to the SHMT family.</text>
</comment>
<keyword evidence="8 11" id="KW-0808">Transferase</keyword>
<keyword evidence="14" id="KW-1185">Reference proteome</keyword>
<dbReference type="InterPro" id="IPR001085">
    <property type="entry name" value="Ser_HO-MeTrfase"/>
</dbReference>
<dbReference type="PIRSF" id="PIRSF000412">
    <property type="entry name" value="SHMT"/>
    <property type="match status" value="1"/>
</dbReference>
<dbReference type="GO" id="GO:0005739">
    <property type="term" value="C:mitochondrion"/>
    <property type="evidence" value="ECO:0007669"/>
    <property type="project" value="TreeGrafter"/>
</dbReference>
<dbReference type="NCBIfam" id="NF000586">
    <property type="entry name" value="PRK00011.1"/>
    <property type="match status" value="1"/>
</dbReference>
<comment type="catalytic activity">
    <reaction evidence="11">
        <text>(6R)-5,10-methylene-5,6,7,8-tetrahydrofolate + glycine + H2O = (6S)-5,6,7,8-tetrahydrofolate + L-serine</text>
        <dbReference type="Rhea" id="RHEA:15481"/>
        <dbReference type="ChEBI" id="CHEBI:15377"/>
        <dbReference type="ChEBI" id="CHEBI:15636"/>
        <dbReference type="ChEBI" id="CHEBI:33384"/>
        <dbReference type="ChEBI" id="CHEBI:57305"/>
        <dbReference type="ChEBI" id="CHEBI:57453"/>
        <dbReference type="EC" id="2.1.2.1"/>
    </reaction>
</comment>
<dbReference type="PROSITE" id="PS00096">
    <property type="entry name" value="SHMT"/>
    <property type="match status" value="1"/>
</dbReference>
<evidence type="ECO:0000256" key="8">
    <source>
        <dbReference type="ARBA" id="ARBA00022679"/>
    </source>
</evidence>
<keyword evidence="9 10" id="KW-0663">Pyridoxal phosphate</keyword>
<evidence type="ECO:0000256" key="10">
    <source>
        <dbReference type="PIRSR" id="PIRSR000412-50"/>
    </source>
</evidence>
<evidence type="ECO:0000256" key="2">
    <source>
        <dbReference type="ARBA" id="ARBA00002224"/>
    </source>
</evidence>
<dbReference type="SUPFAM" id="SSF53383">
    <property type="entry name" value="PLP-dependent transferases"/>
    <property type="match status" value="1"/>
</dbReference>
<evidence type="ECO:0000256" key="9">
    <source>
        <dbReference type="ARBA" id="ARBA00022898"/>
    </source>
</evidence>
<dbReference type="InterPro" id="IPR039429">
    <property type="entry name" value="SHMT-like_dom"/>
</dbReference>
<evidence type="ECO:0000256" key="6">
    <source>
        <dbReference type="ARBA" id="ARBA00016846"/>
    </source>
</evidence>